<feature type="region of interest" description="Disordered" evidence="1">
    <location>
        <begin position="524"/>
        <end position="569"/>
    </location>
</feature>
<evidence type="ECO:0000256" key="1">
    <source>
        <dbReference type="SAM" id="MobiDB-lite"/>
    </source>
</evidence>
<reference evidence="2 3" key="1">
    <citation type="submission" date="2023-06" db="EMBL/GenBank/DDBJ databases">
        <title>Roseiconus lacunae JC819 isolated from Gulf of Mannar region, Tamil Nadu.</title>
        <authorList>
            <person name="Pk S."/>
            <person name="Ch S."/>
            <person name="Ch V.R."/>
        </authorList>
    </citation>
    <scope>NUCLEOTIDE SEQUENCE [LARGE SCALE GENOMIC DNA]</scope>
    <source>
        <strain evidence="2 3">JC819</strain>
    </source>
</reference>
<feature type="region of interest" description="Disordered" evidence="1">
    <location>
        <begin position="1"/>
        <end position="23"/>
    </location>
</feature>
<evidence type="ECO:0000313" key="2">
    <source>
        <dbReference type="EMBL" id="MDM4016745.1"/>
    </source>
</evidence>
<comment type="caution">
    <text evidence="2">The sequence shown here is derived from an EMBL/GenBank/DDBJ whole genome shotgun (WGS) entry which is preliminary data.</text>
</comment>
<feature type="compositionally biased region" description="Low complexity" evidence="1">
    <location>
        <begin position="551"/>
        <end position="561"/>
    </location>
</feature>
<organism evidence="2 3">
    <name type="scientific">Roseiconus lacunae</name>
    <dbReference type="NCBI Taxonomy" id="2605694"/>
    <lineage>
        <taxon>Bacteria</taxon>
        <taxon>Pseudomonadati</taxon>
        <taxon>Planctomycetota</taxon>
        <taxon>Planctomycetia</taxon>
        <taxon>Pirellulales</taxon>
        <taxon>Pirellulaceae</taxon>
        <taxon>Roseiconus</taxon>
    </lineage>
</organism>
<sequence>MTSPSSNLPHRSPAQAKAEAATASSQTSRQSYLLAMLTLGMLAAFAVLASNASGQAPKYEVLEVEELIDKNVTTIERRTRMFLTMDDISSVPANEMAVFGRFYGQYIPAKITQPDALHEINDIMAPAYNVTTRAMRSPTAGTNRAMNWLYQGMKRVAMGNYQPPARVNAITFISRLARPAGQRGGVPQPYPFVGEDMKQIYMDESAPDGVRAAALQGLERYARYTPIARFDEGMLAEIKQAMEALLASDPPSGRDPLAHAFLQRYAVSILTYISEDASIGKQFVSISTNDAQPNLIGLHSAAALAGLPGKLTAADVKTNEVLQKWAGRVLKSFKSEIDRLERMEKKMTSQSQPSPPESFLKQTELATQPNRRMAGMDMMNMDAGYDEMMGGMNGSMMEMEDQMDPMSMMMGMGMGMGMRSLEKPQPPEVVATRKKLNFALQQIVLGLTGKPDAITDPESLPNPQEAAGLLAATPPGEMESVKAWVSAMIDVQTALNDKSVGTAREFSKKLTEQIETLTALAEGKSVTKKATTDQPFFLGAPEENADPQPPADDSAAPAADAGLEALMNN</sequence>
<dbReference type="EMBL" id="JASZZN010000010">
    <property type="protein sequence ID" value="MDM4016745.1"/>
    <property type="molecule type" value="Genomic_DNA"/>
</dbReference>
<proteinExistence type="predicted"/>
<accession>A0ABT7PJT6</accession>
<gene>
    <name evidence="2" type="ORF">QTN89_14965</name>
</gene>
<keyword evidence="3" id="KW-1185">Reference proteome</keyword>
<protein>
    <submittedName>
        <fullName evidence="2">Uncharacterized protein</fullName>
    </submittedName>
</protein>
<dbReference type="Proteomes" id="UP001239462">
    <property type="component" value="Unassembled WGS sequence"/>
</dbReference>
<evidence type="ECO:0000313" key="3">
    <source>
        <dbReference type="Proteomes" id="UP001239462"/>
    </source>
</evidence>
<feature type="compositionally biased region" description="Low complexity" evidence="1">
    <location>
        <begin position="12"/>
        <end position="23"/>
    </location>
</feature>
<name>A0ABT7PJT6_9BACT</name>
<dbReference type="RefSeq" id="WP_289164383.1">
    <property type="nucleotide sequence ID" value="NZ_JASZZN010000010.1"/>
</dbReference>